<keyword evidence="2" id="KW-0472">Membrane</keyword>
<dbReference type="Proteomes" id="UP001233172">
    <property type="component" value="Unassembled WGS sequence"/>
</dbReference>
<gene>
    <name evidence="4" type="ORF">Bpfe_024332</name>
</gene>
<comment type="caution">
    <text evidence="4">The sequence shown here is derived from an EMBL/GenBank/DDBJ whole genome shotgun (WGS) entry which is preliminary data.</text>
</comment>
<feature type="compositionally biased region" description="Polar residues" evidence="1">
    <location>
        <begin position="82"/>
        <end position="100"/>
    </location>
</feature>
<protein>
    <submittedName>
        <fullName evidence="4">Uncharacterized protein</fullName>
    </submittedName>
</protein>
<reference evidence="4" key="2">
    <citation type="submission" date="2023-04" db="EMBL/GenBank/DDBJ databases">
        <authorList>
            <person name="Bu L."/>
            <person name="Lu L."/>
            <person name="Laidemitt M.R."/>
            <person name="Zhang S.M."/>
            <person name="Mutuku M."/>
            <person name="Mkoji G."/>
            <person name="Steinauer M."/>
            <person name="Loker E.S."/>
        </authorList>
    </citation>
    <scope>NUCLEOTIDE SEQUENCE</scope>
    <source>
        <strain evidence="4">KasaAsao</strain>
        <tissue evidence="4">Whole Snail</tissue>
    </source>
</reference>
<feature type="signal peptide" evidence="3">
    <location>
        <begin position="1"/>
        <end position="23"/>
    </location>
</feature>
<feature type="compositionally biased region" description="Basic and acidic residues" evidence="1">
    <location>
        <begin position="103"/>
        <end position="122"/>
    </location>
</feature>
<proteinExistence type="predicted"/>
<name>A0AAD8F0L6_BIOPF</name>
<organism evidence="4 5">
    <name type="scientific">Biomphalaria pfeifferi</name>
    <name type="common">Bloodfluke planorb</name>
    <name type="synonym">Freshwater snail</name>
    <dbReference type="NCBI Taxonomy" id="112525"/>
    <lineage>
        <taxon>Eukaryota</taxon>
        <taxon>Metazoa</taxon>
        <taxon>Spiralia</taxon>
        <taxon>Lophotrochozoa</taxon>
        <taxon>Mollusca</taxon>
        <taxon>Gastropoda</taxon>
        <taxon>Heterobranchia</taxon>
        <taxon>Euthyneura</taxon>
        <taxon>Panpulmonata</taxon>
        <taxon>Hygrophila</taxon>
        <taxon>Lymnaeoidea</taxon>
        <taxon>Planorbidae</taxon>
        <taxon>Biomphalaria</taxon>
    </lineage>
</organism>
<evidence type="ECO:0000256" key="2">
    <source>
        <dbReference type="SAM" id="Phobius"/>
    </source>
</evidence>
<feature type="chain" id="PRO_5042209098" evidence="3">
    <location>
        <begin position="24"/>
        <end position="122"/>
    </location>
</feature>
<keyword evidence="2" id="KW-1133">Transmembrane helix</keyword>
<feature type="transmembrane region" description="Helical" evidence="2">
    <location>
        <begin position="35"/>
        <end position="54"/>
    </location>
</feature>
<evidence type="ECO:0000313" key="5">
    <source>
        <dbReference type="Proteomes" id="UP001233172"/>
    </source>
</evidence>
<keyword evidence="5" id="KW-1185">Reference proteome</keyword>
<dbReference type="AlphaFoldDB" id="A0AAD8F0L6"/>
<accession>A0AAD8F0L6</accession>
<evidence type="ECO:0000313" key="4">
    <source>
        <dbReference type="EMBL" id="KAK0046278.1"/>
    </source>
</evidence>
<dbReference type="EMBL" id="JASAOG010000168">
    <property type="protein sequence ID" value="KAK0046278.1"/>
    <property type="molecule type" value="Genomic_DNA"/>
</dbReference>
<keyword evidence="2" id="KW-0812">Transmembrane</keyword>
<keyword evidence="3" id="KW-0732">Signal</keyword>
<evidence type="ECO:0000256" key="1">
    <source>
        <dbReference type="SAM" id="MobiDB-lite"/>
    </source>
</evidence>
<feature type="compositionally biased region" description="Low complexity" evidence="1">
    <location>
        <begin position="65"/>
        <end position="81"/>
    </location>
</feature>
<feature type="region of interest" description="Disordered" evidence="1">
    <location>
        <begin position="58"/>
        <end position="122"/>
    </location>
</feature>
<evidence type="ECO:0000256" key="3">
    <source>
        <dbReference type="SAM" id="SignalP"/>
    </source>
</evidence>
<reference evidence="4" key="1">
    <citation type="journal article" date="2023" name="PLoS Negl. Trop. Dis.">
        <title>A genome sequence for Biomphalaria pfeifferi, the major vector snail for the human-infecting parasite Schistosoma mansoni.</title>
        <authorList>
            <person name="Bu L."/>
            <person name="Lu L."/>
            <person name="Laidemitt M.R."/>
            <person name="Zhang S.M."/>
            <person name="Mutuku M."/>
            <person name="Mkoji G."/>
            <person name="Steinauer M."/>
            <person name="Loker E.S."/>
        </authorList>
    </citation>
    <scope>NUCLEOTIDE SEQUENCE</scope>
    <source>
        <strain evidence="4">KasaAsao</strain>
    </source>
</reference>
<sequence>MASRLSSILRMFIMALFLQLAAAEAEIVSTSNAWAVIPAVLFVVGAIVVVVYVLKGASSDRNPAGNSNSGTNTNTNTSSSTDQNKGSGSTNSNPEAQGQGNYKDIRDYKREMQKRQEQAEKE</sequence>